<keyword evidence="2" id="KW-0472">Membrane</keyword>
<keyword evidence="2" id="KW-1133">Transmembrane helix</keyword>
<organism evidence="3 4">
    <name type="scientific">Kribbella antiqua</name>
    <dbReference type="NCBI Taxonomy" id="2512217"/>
    <lineage>
        <taxon>Bacteria</taxon>
        <taxon>Bacillati</taxon>
        <taxon>Actinomycetota</taxon>
        <taxon>Actinomycetes</taxon>
        <taxon>Propionibacteriales</taxon>
        <taxon>Kribbellaceae</taxon>
        <taxon>Kribbella</taxon>
    </lineage>
</organism>
<keyword evidence="4" id="KW-1185">Reference proteome</keyword>
<keyword evidence="2" id="KW-0812">Transmembrane</keyword>
<feature type="compositionally biased region" description="Pro residues" evidence="1">
    <location>
        <begin position="132"/>
        <end position="142"/>
    </location>
</feature>
<feature type="region of interest" description="Disordered" evidence="1">
    <location>
        <begin position="1"/>
        <end position="72"/>
    </location>
</feature>
<feature type="compositionally biased region" description="Pro residues" evidence="1">
    <location>
        <begin position="1"/>
        <end position="11"/>
    </location>
</feature>
<dbReference type="RefSeq" id="WP_132149066.1">
    <property type="nucleotide sequence ID" value="NZ_SLWR01000005.1"/>
</dbReference>
<evidence type="ECO:0000313" key="4">
    <source>
        <dbReference type="Proteomes" id="UP000295573"/>
    </source>
</evidence>
<accession>A0A4R2IR99</accession>
<protein>
    <submittedName>
        <fullName evidence="3">Uncharacterized protein</fullName>
    </submittedName>
</protein>
<reference evidence="3 4" key="1">
    <citation type="journal article" date="2015" name="Stand. Genomic Sci.">
        <title>Genomic Encyclopedia of Bacterial and Archaeal Type Strains, Phase III: the genomes of soil and plant-associated and newly described type strains.</title>
        <authorList>
            <person name="Whitman W.B."/>
            <person name="Woyke T."/>
            <person name="Klenk H.P."/>
            <person name="Zhou Y."/>
            <person name="Lilburn T.G."/>
            <person name="Beck B.J."/>
            <person name="De Vos P."/>
            <person name="Vandamme P."/>
            <person name="Eisen J.A."/>
            <person name="Garrity G."/>
            <person name="Hugenholtz P."/>
            <person name="Kyrpides N.C."/>
        </authorList>
    </citation>
    <scope>NUCLEOTIDE SEQUENCE [LARGE SCALE GENOMIC DNA]</scope>
    <source>
        <strain evidence="3 4">VKM Ac-2541</strain>
    </source>
</reference>
<sequence length="307" mass="32354">MSDPTSQPPAWNPDNERTLPYGVPPGQSQQGPYNQPQQGPYNHPQQGPYTGLPQPPYVDQRQHLGHHQPPPRSKTPWILAAAIAVVVALIGGVAVVLLTRPGSSTTTEPIATYSDGVSTPSPSDPPTSSSPTPTPTPKPTPTPTERTRTLKDIDEGIKVYDDVYIKPATGWRKNRASQYSVTLGSRSRAGAVMVVVNPVGYPARVAVGSVAQALITADHLKGVRKSAVKTLSPANSNIGSQAQLSYSGRYTASNGGVFTLVAKCTTMTGVESIHNATVTVCVAACKDAQAVVFRDGARMLASVARSI</sequence>
<name>A0A4R2IR99_9ACTN</name>
<dbReference type="AlphaFoldDB" id="A0A4R2IR99"/>
<evidence type="ECO:0000256" key="2">
    <source>
        <dbReference type="SAM" id="Phobius"/>
    </source>
</evidence>
<feature type="compositionally biased region" description="Low complexity" evidence="1">
    <location>
        <begin position="24"/>
        <end position="49"/>
    </location>
</feature>
<feature type="transmembrane region" description="Helical" evidence="2">
    <location>
        <begin position="77"/>
        <end position="98"/>
    </location>
</feature>
<evidence type="ECO:0000313" key="3">
    <source>
        <dbReference type="EMBL" id="TCO47507.1"/>
    </source>
</evidence>
<dbReference type="OrthoDB" id="3827366at2"/>
<gene>
    <name evidence="3" type="ORF">EV646_10556</name>
</gene>
<dbReference type="EMBL" id="SLWR01000005">
    <property type="protein sequence ID" value="TCO47507.1"/>
    <property type="molecule type" value="Genomic_DNA"/>
</dbReference>
<feature type="region of interest" description="Disordered" evidence="1">
    <location>
        <begin position="103"/>
        <end position="152"/>
    </location>
</feature>
<comment type="caution">
    <text evidence="3">The sequence shown here is derived from an EMBL/GenBank/DDBJ whole genome shotgun (WGS) entry which is preliminary data.</text>
</comment>
<feature type="compositionally biased region" description="Low complexity" evidence="1">
    <location>
        <begin position="118"/>
        <end position="131"/>
    </location>
</feature>
<dbReference type="Proteomes" id="UP000295573">
    <property type="component" value="Unassembled WGS sequence"/>
</dbReference>
<evidence type="ECO:0000256" key="1">
    <source>
        <dbReference type="SAM" id="MobiDB-lite"/>
    </source>
</evidence>
<proteinExistence type="predicted"/>